<evidence type="ECO:0000313" key="4">
    <source>
        <dbReference type="EMBL" id="EEG77119.1"/>
    </source>
</evidence>
<organism evidence="4 5">
    <name type="scientific">Dethiobacter alkaliphilus AHT 1</name>
    <dbReference type="NCBI Taxonomy" id="555088"/>
    <lineage>
        <taxon>Bacteria</taxon>
        <taxon>Bacillati</taxon>
        <taxon>Bacillota</taxon>
        <taxon>Dethiobacteria</taxon>
        <taxon>Dethiobacterales</taxon>
        <taxon>Dethiobacteraceae</taxon>
        <taxon>Dethiobacter</taxon>
    </lineage>
</organism>
<keyword evidence="2" id="KW-0812">Transmembrane</keyword>
<keyword evidence="3" id="KW-0732">Signal</keyword>
<reference evidence="4 5" key="1">
    <citation type="submission" date="2009-02" db="EMBL/GenBank/DDBJ databases">
        <title>Sequencing of the draft genome and assembly of Dethiobacter alkaliphilus AHT 1.</title>
        <authorList>
            <consortium name="US DOE Joint Genome Institute (JGI-PGF)"/>
            <person name="Lucas S."/>
            <person name="Copeland A."/>
            <person name="Lapidus A."/>
            <person name="Glavina del Rio T."/>
            <person name="Dalin E."/>
            <person name="Tice H."/>
            <person name="Bruce D."/>
            <person name="Goodwin L."/>
            <person name="Pitluck S."/>
            <person name="Larimer F."/>
            <person name="Land M.L."/>
            <person name="Hauser L."/>
            <person name="Muyzer G."/>
        </authorList>
    </citation>
    <scope>NUCLEOTIDE SEQUENCE [LARGE SCALE GENOMIC DNA]</scope>
    <source>
        <strain evidence="4 5">AHT 1</strain>
    </source>
</reference>
<name>C0GI45_DETAL</name>
<evidence type="ECO:0000313" key="5">
    <source>
        <dbReference type="Proteomes" id="UP000006443"/>
    </source>
</evidence>
<gene>
    <name evidence="4" type="ORF">DealDRAFT_2154</name>
</gene>
<dbReference type="AlphaFoldDB" id="C0GI45"/>
<feature type="chain" id="PRO_5002898699" evidence="3">
    <location>
        <begin position="33"/>
        <end position="408"/>
    </location>
</feature>
<protein>
    <submittedName>
        <fullName evidence="4">Stage II sporulation protein P</fullName>
    </submittedName>
</protein>
<dbReference type="Proteomes" id="UP000006443">
    <property type="component" value="Unassembled WGS sequence"/>
</dbReference>
<comment type="caution">
    <text evidence="4">The sequence shown here is derived from an EMBL/GenBank/DDBJ whole genome shotgun (WGS) entry which is preliminary data.</text>
</comment>
<sequence length="408" mass="44660">MKNKAFLLKLALAVLLSLSLLVVVGTGNTAVAFDYDEYEHHSGRIFTMVDQDGEVIMRTARQIVVGDEYINMANNYYRVVSVDGETAVAEEVERQTAAAEPVSEGFIARVSRLLRNSIPVQQQEGQDLNRRIGIYNSHGAESYIEGDGEESKDPGGGIIDVGDRLAEALEGMGVEVLRSQEPHTPHDAGAYNRSKRTVEEFLKEDPDALIDVHRDAVPEEEYLEEVEGEERVQVQFVVGRQNQNMEVNKEFAEGLKARADELYPGLVKGIFMARGSYNQEMSPQATLIEVGSHTNNKDQALETMDLFAEVVNDFLYEGEGDEIASPAPGTPDGPGGTALRSALWVIAGLVVAVGIFLVVSAGGFEQAKEKLSKFRNKEFSNTMGLPPDEEEPCDKCKEDKPDGGNEGS</sequence>
<feature type="region of interest" description="Disordered" evidence="1">
    <location>
        <begin position="375"/>
        <end position="408"/>
    </location>
</feature>
<accession>C0GI45</accession>
<feature type="compositionally biased region" description="Basic and acidic residues" evidence="1">
    <location>
        <begin position="393"/>
        <end position="408"/>
    </location>
</feature>
<evidence type="ECO:0000256" key="1">
    <source>
        <dbReference type="SAM" id="MobiDB-lite"/>
    </source>
</evidence>
<dbReference type="STRING" id="555088.DealDRAFT_2154"/>
<dbReference type="NCBIfam" id="TIGR02867">
    <property type="entry name" value="spore_II_P"/>
    <property type="match status" value="1"/>
</dbReference>
<evidence type="ECO:0000256" key="2">
    <source>
        <dbReference type="SAM" id="Phobius"/>
    </source>
</evidence>
<keyword evidence="2" id="KW-0472">Membrane</keyword>
<dbReference type="InterPro" id="IPR010897">
    <property type="entry name" value="Spore_II_P"/>
</dbReference>
<dbReference type="RefSeq" id="WP_008517292.1">
    <property type="nucleotide sequence ID" value="NZ_ACJM01000010.1"/>
</dbReference>
<keyword evidence="2" id="KW-1133">Transmembrane helix</keyword>
<feature type="transmembrane region" description="Helical" evidence="2">
    <location>
        <begin position="342"/>
        <end position="364"/>
    </location>
</feature>
<keyword evidence="5" id="KW-1185">Reference proteome</keyword>
<dbReference type="Pfam" id="PF07454">
    <property type="entry name" value="SpoIIP"/>
    <property type="match status" value="1"/>
</dbReference>
<dbReference type="EMBL" id="ACJM01000010">
    <property type="protein sequence ID" value="EEG77119.1"/>
    <property type="molecule type" value="Genomic_DNA"/>
</dbReference>
<evidence type="ECO:0000256" key="3">
    <source>
        <dbReference type="SAM" id="SignalP"/>
    </source>
</evidence>
<feature type="signal peptide" evidence="3">
    <location>
        <begin position="1"/>
        <end position="32"/>
    </location>
</feature>
<proteinExistence type="predicted"/>
<dbReference type="eggNOG" id="COG1249">
    <property type="taxonomic scope" value="Bacteria"/>
</dbReference>